<sequence length="233" mass="25805">MSSMPALMETRQQQSSLPKLPSELAIQITGRLAAISEWPMDDLHALWVTYRRMRRVCRDPKVSRRISVERLADGMAWDDPNSYDTLLPYLAQVGNLEASFITGMHVVFCGPMITPMPLNKNLEHAGAGGHKVMAYVAIVLLYMANGGAGVNDTAKHYMRQAVAMEESVLLAQAGGGGTMLMLRDCFKCRQVATNVIWRGRWCRPLLHVASAPTRANLPCAVENYGAHPQWGRP</sequence>
<proteinExistence type="predicted"/>
<evidence type="ECO:0008006" key="3">
    <source>
        <dbReference type="Google" id="ProtNLM"/>
    </source>
</evidence>
<protein>
    <recommendedName>
        <fullName evidence="3">F-box protein</fullName>
    </recommendedName>
</protein>
<evidence type="ECO:0000313" key="1">
    <source>
        <dbReference type="EMBL" id="RLN08150.1"/>
    </source>
</evidence>
<dbReference type="AlphaFoldDB" id="A0A3L6RS15"/>
<name>A0A3L6RS15_PANMI</name>
<organism evidence="1 2">
    <name type="scientific">Panicum miliaceum</name>
    <name type="common">Proso millet</name>
    <name type="synonym">Broomcorn millet</name>
    <dbReference type="NCBI Taxonomy" id="4540"/>
    <lineage>
        <taxon>Eukaryota</taxon>
        <taxon>Viridiplantae</taxon>
        <taxon>Streptophyta</taxon>
        <taxon>Embryophyta</taxon>
        <taxon>Tracheophyta</taxon>
        <taxon>Spermatophyta</taxon>
        <taxon>Magnoliopsida</taxon>
        <taxon>Liliopsida</taxon>
        <taxon>Poales</taxon>
        <taxon>Poaceae</taxon>
        <taxon>PACMAD clade</taxon>
        <taxon>Panicoideae</taxon>
        <taxon>Panicodae</taxon>
        <taxon>Paniceae</taxon>
        <taxon>Panicinae</taxon>
        <taxon>Panicum</taxon>
        <taxon>Panicum sect. Panicum</taxon>
    </lineage>
</organism>
<dbReference type="EMBL" id="PQIB02000007">
    <property type="protein sequence ID" value="RLN08150.1"/>
    <property type="molecule type" value="Genomic_DNA"/>
</dbReference>
<comment type="caution">
    <text evidence="1">The sequence shown here is derived from an EMBL/GenBank/DDBJ whole genome shotgun (WGS) entry which is preliminary data.</text>
</comment>
<gene>
    <name evidence="1" type="ORF">C2845_PM11G04370</name>
</gene>
<dbReference type="Proteomes" id="UP000275267">
    <property type="component" value="Unassembled WGS sequence"/>
</dbReference>
<dbReference type="OrthoDB" id="681586at2759"/>
<evidence type="ECO:0000313" key="2">
    <source>
        <dbReference type="Proteomes" id="UP000275267"/>
    </source>
</evidence>
<dbReference type="STRING" id="4540.A0A3L6RS15"/>
<keyword evidence="2" id="KW-1185">Reference proteome</keyword>
<reference evidence="2" key="1">
    <citation type="journal article" date="2019" name="Nat. Commun.">
        <title>The genome of broomcorn millet.</title>
        <authorList>
            <person name="Zou C."/>
            <person name="Miki D."/>
            <person name="Li D."/>
            <person name="Tang Q."/>
            <person name="Xiao L."/>
            <person name="Rajput S."/>
            <person name="Deng P."/>
            <person name="Jia W."/>
            <person name="Huang R."/>
            <person name="Zhang M."/>
            <person name="Sun Y."/>
            <person name="Hu J."/>
            <person name="Fu X."/>
            <person name="Schnable P.S."/>
            <person name="Li F."/>
            <person name="Zhang H."/>
            <person name="Feng B."/>
            <person name="Zhu X."/>
            <person name="Liu R."/>
            <person name="Schnable J.C."/>
            <person name="Zhu J.-K."/>
            <person name="Zhang H."/>
        </authorList>
    </citation>
    <scope>NUCLEOTIDE SEQUENCE [LARGE SCALE GENOMIC DNA]</scope>
</reference>
<accession>A0A3L6RS15</accession>